<gene>
    <name evidence="3" type="ORF">PR003_g18829</name>
</gene>
<feature type="region of interest" description="Disordered" evidence="2">
    <location>
        <begin position="231"/>
        <end position="251"/>
    </location>
</feature>
<dbReference type="AlphaFoldDB" id="A0A6A4EAQ9"/>
<accession>A0A6A4EAQ9</accession>
<dbReference type="EMBL" id="QXFT01001542">
    <property type="protein sequence ID" value="KAE9316023.1"/>
    <property type="molecule type" value="Genomic_DNA"/>
</dbReference>
<reference evidence="3 4" key="1">
    <citation type="submission" date="2018-08" db="EMBL/GenBank/DDBJ databases">
        <title>Genomic investigation of the strawberry pathogen Phytophthora fragariae indicates pathogenicity is determined by transcriptional variation in three key races.</title>
        <authorList>
            <person name="Adams T.M."/>
            <person name="Armitage A.D."/>
            <person name="Sobczyk M.K."/>
            <person name="Bates H.J."/>
            <person name="Dunwell J.M."/>
            <person name="Nellist C.F."/>
            <person name="Harrison R.J."/>
        </authorList>
    </citation>
    <scope>NUCLEOTIDE SEQUENCE [LARGE SCALE GENOMIC DNA]</scope>
    <source>
        <strain evidence="3 4">SCRP333</strain>
    </source>
</reference>
<feature type="coiled-coil region" evidence="1">
    <location>
        <begin position="153"/>
        <end position="180"/>
    </location>
</feature>
<keyword evidence="1" id="KW-0175">Coiled coil</keyword>
<protein>
    <submittedName>
        <fullName evidence="3">Uncharacterized protein</fullName>
    </submittedName>
</protein>
<comment type="caution">
    <text evidence="3">The sequence shown here is derived from an EMBL/GenBank/DDBJ whole genome shotgun (WGS) entry which is preliminary data.</text>
</comment>
<evidence type="ECO:0000256" key="1">
    <source>
        <dbReference type="SAM" id="Coils"/>
    </source>
</evidence>
<dbReference type="PANTHER" id="PTHR36234:SF5">
    <property type="entry name" value="LYSYL ENDOPEPTIDASE"/>
    <property type="match status" value="1"/>
</dbReference>
<evidence type="ECO:0000313" key="4">
    <source>
        <dbReference type="Proteomes" id="UP000434957"/>
    </source>
</evidence>
<evidence type="ECO:0000313" key="3">
    <source>
        <dbReference type="EMBL" id="KAE9316023.1"/>
    </source>
</evidence>
<evidence type="ECO:0000256" key="2">
    <source>
        <dbReference type="SAM" id="MobiDB-lite"/>
    </source>
</evidence>
<sequence length="251" mass="28026">MIVATTSTFIADSEDIDYSVVQLPDCVDLSAYGYLQLRESGPVVNESIYVSQHPDGNAKRIVSTADGGSDSTILSVGEDGSCGTDQFEAFLYVQRAVQPEQFHRATARRIEQARVQRMAYEVANTVQFGAITSHHLDVVNARKPESAPFEVPQDNTTTQAMELDRQREALQQQQQDTEREAPATAVISVRLNGLWMPLEIDILSLRRALRRALRLPDHDIFSRGIYHEFTPAQPTNASMDDEDHAEEMSTD</sequence>
<name>A0A6A4EAQ9_9STRA</name>
<proteinExistence type="predicted"/>
<dbReference type="Proteomes" id="UP000434957">
    <property type="component" value="Unassembled WGS sequence"/>
</dbReference>
<dbReference type="PANTHER" id="PTHR36234">
    <property type="entry name" value="LYSYL ENDOPEPTIDASE"/>
    <property type="match status" value="1"/>
</dbReference>
<feature type="compositionally biased region" description="Acidic residues" evidence="2">
    <location>
        <begin position="239"/>
        <end position="251"/>
    </location>
</feature>
<keyword evidence="4" id="KW-1185">Reference proteome</keyword>
<organism evidence="3 4">
    <name type="scientific">Phytophthora rubi</name>
    <dbReference type="NCBI Taxonomy" id="129364"/>
    <lineage>
        <taxon>Eukaryota</taxon>
        <taxon>Sar</taxon>
        <taxon>Stramenopiles</taxon>
        <taxon>Oomycota</taxon>
        <taxon>Peronosporomycetes</taxon>
        <taxon>Peronosporales</taxon>
        <taxon>Peronosporaceae</taxon>
        <taxon>Phytophthora</taxon>
    </lineage>
</organism>